<sequence length="772" mass="87690">MNLSIIVLDIRQLVELPMNFTVVILELLQRFQLFAESSVVILETFKYLSEPSIIILKFFKFLSKSCIIIPQLFKLHSKISIIVLDLFKLLLKSSIVVLEFFKLLSKASVIVLQLFKLLSETSIVVLDLFKLLFESSIVVLEFFKFFAKSSVVILQLFQLLSKFCIVVLQFREFFNHVPKAAIIILQLNQAVKLLLNLGIIKLFRRCGCLGVLKVLMNQLKKSLNCFHDLWLSLLEVALYIFNYCNSLLKLVSSLLVLGLILYMVLVISGNELLDFAENGLGRLFHLIHRLGYRSTKGVNEKLELFSDCLGIHDCSFGNDVSSFGGFVSFIQHGLKFITVSGFLELLVRLQLSSSKDGFGVLKFSLHSIEHLFQVSGDILRLVDLLAHSLKKFAQSLDARSFIVELCLENLLEFLEEHLDFGNFLAYTIDLLLPLFQSFLRGISVGIKFLLGFTKNDLKIRQIFFLRNIGQVILLCEISKILFLREVYKIFCLRDVGKIFFPRKVCKIFLLSQFRKIFLFSDVREIILPGKLSKILLFNEVDEIFFLCLDSLDIGLCHLLRIFLLIFLVLDDLLSKFLKAKPDLSNQSFHVGEIFFASDGVHVGAHKSHAFTSFQGQGLDGIQVLLPDSLFTINQVIQTSLGIAQDGFDSFNILLGSNITTWWFHCFNLDPELGNKNLKVLNVVLLDHVYRDDGLLVDISRSSHGCDRSVVTALSNTIDVGPNRVQSRLECFQNFIVGSQIRRLVAHPVNTGADVVQSFVEGIDDFGRFISWA</sequence>
<dbReference type="EMBL" id="CABFOC020000097">
    <property type="protein sequence ID" value="CAH0059462.1"/>
    <property type="molecule type" value="Genomic_DNA"/>
</dbReference>
<name>A0A9N9ZMJ1_9HYPO</name>
<comment type="caution">
    <text evidence="1">The sequence shown here is derived from an EMBL/GenBank/DDBJ whole genome shotgun (WGS) entry which is preliminary data.</text>
</comment>
<protein>
    <submittedName>
        <fullName evidence="1">Uncharacterized protein</fullName>
    </submittedName>
</protein>
<gene>
    <name evidence="1" type="ORF">CSOL1703_00011501</name>
</gene>
<keyword evidence="2" id="KW-1185">Reference proteome</keyword>
<proteinExistence type="predicted"/>
<reference evidence="1" key="1">
    <citation type="submission" date="2021-10" db="EMBL/GenBank/DDBJ databases">
        <authorList>
            <person name="Piombo E."/>
        </authorList>
    </citation>
    <scope>NUCLEOTIDE SEQUENCE</scope>
</reference>
<accession>A0A9N9ZMJ1</accession>
<dbReference type="Proteomes" id="UP000775872">
    <property type="component" value="Unassembled WGS sequence"/>
</dbReference>
<evidence type="ECO:0000313" key="2">
    <source>
        <dbReference type="Proteomes" id="UP000775872"/>
    </source>
</evidence>
<evidence type="ECO:0000313" key="1">
    <source>
        <dbReference type="EMBL" id="CAH0059462.1"/>
    </source>
</evidence>
<organism evidence="1 2">
    <name type="scientific">Clonostachys solani</name>
    <dbReference type="NCBI Taxonomy" id="160281"/>
    <lineage>
        <taxon>Eukaryota</taxon>
        <taxon>Fungi</taxon>
        <taxon>Dikarya</taxon>
        <taxon>Ascomycota</taxon>
        <taxon>Pezizomycotina</taxon>
        <taxon>Sordariomycetes</taxon>
        <taxon>Hypocreomycetidae</taxon>
        <taxon>Hypocreales</taxon>
        <taxon>Bionectriaceae</taxon>
        <taxon>Clonostachys</taxon>
    </lineage>
</organism>
<dbReference type="AlphaFoldDB" id="A0A9N9ZMJ1"/>